<evidence type="ECO:0000313" key="3">
    <source>
        <dbReference type="Proteomes" id="UP000193834"/>
    </source>
</evidence>
<dbReference type="EMBL" id="FXAZ01000001">
    <property type="protein sequence ID" value="SMG27109.1"/>
    <property type="molecule type" value="Genomic_DNA"/>
</dbReference>
<accession>A0A1X7JHD8</accession>
<organism evidence="2 3">
    <name type="scientific">Paenibacillus aquistagni</name>
    <dbReference type="NCBI Taxonomy" id="1852522"/>
    <lineage>
        <taxon>Bacteria</taxon>
        <taxon>Bacillati</taxon>
        <taxon>Bacillota</taxon>
        <taxon>Bacilli</taxon>
        <taxon>Bacillales</taxon>
        <taxon>Paenibacillaceae</taxon>
        <taxon>Paenibacillus</taxon>
    </lineage>
</organism>
<dbReference type="Gene3D" id="3.10.20.30">
    <property type="match status" value="1"/>
</dbReference>
<dbReference type="CDD" id="cd00207">
    <property type="entry name" value="fer2"/>
    <property type="match status" value="1"/>
</dbReference>
<gene>
    <name evidence="2" type="ORF">SAMN06295960_1563</name>
</gene>
<dbReference type="GO" id="GO:0051536">
    <property type="term" value="F:iron-sulfur cluster binding"/>
    <property type="evidence" value="ECO:0007669"/>
    <property type="project" value="InterPro"/>
</dbReference>
<dbReference type="Pfam" id="PF00111">
    <property type="entry name" value="Fer2"/>
    <property type="match status" value="1"/>
</dbReference>
<dbReference type="AlphaFoldDB" id="A0A1X7JHD8"/>
<dbReference type="Proteomes" id="UP000193834">
    <property type="component" value="Unassembled WGS sequence"/>
</dbReference>
<feature type="domain" description="2Fe-2S ferredoxin-type" evidence="1">
    <location>
        <begin position="2"/>
        <end position="98"/>
    </location>
</feature>
<dbReference type="InterPro" id="IPR001041">
    <property type="entry name" value="2Fe-2S_ferredoxin-type"/>
</dbReference>
<proteinExistence type="predicted"/>
<dbReference type="PROSITE" id="PS51085">
    <property type="entry name" value="2FE2S_FER_2"/>
    <property type="match status" value="1"/>
</dbReference>
<evidence type="ECO:0000313" key="2">
    <source>
        <dbReference type="EMBL" id="SMG27109.1"/>
    </source>
</evidence>
<keyword evidence="3" id="KW-1185">Reference proteome</keyword>
<sequence>MARLRLMGRTQEQTMVTPVGSTLLNAALQLKVDWNYNCSRGTCARCRCQVLEGAEHLNEITDAEWNRMDEEEFEEGYRLSCQAVIESTGDIYAVHRPYFRSWLARG</sequence>
<dbReference type="OrthoDB" id="9807864at2"/>
<dbReference type="InterPro" id="IPR012675">
    <property type="entry name" value="Beta-grasp_dom_sf"/>
</dbReference>
<dbReference type="STRING" id="1852522.SAMN06295960_1563"/>
<dbReference type="SUPFAM" id="SSF54292">
    <property type="entry name" value="2Fe-2S ferredoxin-like"/>
    <property type="match status" value="1"/>
</dbReference>
<reference evidence="2 3" key="1">
    <citation type="submission" date="2017-04" db="EMBL/GenBank/DDBJ databases">
        <authorList>
            <person name="Afonso C.L."/>
            <person name="Miller P.J."/>
            <person name="Scott M.A."/>
            <person name="Spackman E."/>
            <person name="Goraichik I."/>
            <person name="Dimitrov K.M."/>
            <person name="Suarez D.L."/>
            <person name="Swayne D.E."/>
        </authorList>
    </citation>
    <scope>NUCLEOTIDE SEQUENCE [LARGE SCALE GENOMIC DNA]</scope>
    <source>
        <strain evidence="2 3">11</strain>
    </source>
</reference>
<name>A0A1X7JHD8_9BACL</name>
<dbReference type="InterPro" id="IPR036010">
    <property type="entry name" value="2Fe-2S_ferredoxin-like_sf"/>
</dbReference>
<dbReference type="RefSeq" id="WP_085493691.1">
    <property type="nucleotide sequence ID" value="NZ_FXAZ01000001.1"/>
</dbReference>
<protein>
    <submittedName>
        <fullName evidence="2">Ferredoxin</fullName>
    </submittedName>
</protein>
<evidence type="ECO:0000259" key="1">
    <source>
        <dbReference type="PROSITE" id="PS51085"/>
    </source>
</evidence>